<dbReference type="Proteomes" id="UP001370490">
    <property type="component" value="Unassembled WGS sequence"/>
</dbReference>
<feature type="non-terminal residue" evidence="2">
    <location>
        <position position="226"/>
    </location>
</feature>
<evidence type="ECO:0000256" key="1">
    <source>
        <dbReference type="SAM" id="MobiDB-lite"/>
    </source>
</evidence>
<name>A0AAN8UDZ4_9MAGN</name>
<dbReference type="AlphaFoldDB" id="A0AAN8UDZ4"/>
<proteinExistence type="predicted"/>
<dbReference type="Pfam" id="PF03140">
    <property type="entry name" value="DUF247"/>
    <property type="match status" value="1"/>
</dbReference>
<feature type="region of interest" description="Disordered" evidence="1">
    <location>
        <begin position="186"/>
        <end position="212"/>
    </location>
</feature>
<comment type="caution">
    <text evidence="2">The sequence shown here is derived from an EMBL/GenBank/DDBJ whole genome shotgun (WGS) entry which is preliminary data.</text>
</comment>
<dbReference type="EMBL" id="JBAMMX010000028">
    <property type="protein sequence ID" value="KAK6912264.1"/>
    <property type="molecule type" value="Genomic_DNA"/>
</dbReference>
<sequence length="226" mass="24878">MALDASFLLELFQVFVHKEAGKELTRVSSRMSNLLDFAGIKSAHNAVLCDMVMLENQIPLFVLQKVLEIRYLIMPPQAAKDSLKITEIEEKGKEVKDEEQLEAAGLLDSSNSVSKALDQIKNLSTKLLSGLLTILNKLFTNLLKGPLRNLSKRLHSGPLKIILKLPLSRLSKILGLTLIAKPLESLSPSQSKESIKPEEESSSDTITKPPLVKEIAIPSVSELSKS</sequence>
<accession>A0AAN8UDZ4</accession>
<organism evidence="2 3">
    <name type="scientific">Dillenia turbinata</name>
    <dbReference type="NCBI Taxonomy" id="194707"/>
    <lineage>
        <taxon>Eukaryota</taxon>
        <taxon>Viridiplantae</taxon>
        <taxon>Streptophyta</taxon>
        <taxon>Embryophyta</taxon>
        <taxon>Tracheophyta</taxon>
        <taxon>Spermatophyta</taxon>
        <taxon>Magnoliopsida</taxon>
        <taxon>eudicotyledons</taxon>
        <taxon>Gunneridae</taxon>
        <taxon>Pentapetalae</taxon>
        <taxon>Dilleniales</taxon>
        <taxon>Dilleniaceae</taxon>
        <taxon>Dillenia</taxon>
    </lineage>
</organism>
<keyword evidence="3" id="KW-1185">Reference proteome</keyword>
<dbReference type="PANTHER" id="PTHR31549">
    <property type="entry name" value="PROTEIN, PUTATIVE (DUF247)-RELATED-RELATED"/>
    <property type="match status" value="1"/>
</dbReference>
<dbReference type="InterPro" id="IPR004158">
    <property type="entry name" value="DUF247_pln"/>
</dbReference>
<gene>
    <name evidence="2" type="ORF">RJ641_024357</name>
</gene>
<protein>
    <submittedName>
        <fullName evidence="2">Uncharacterized protein</fullName>
    </submittedName>
</protein>
<evidence type="ECO:0000313" key="3">
    <source>
        <dbReference type="Proteomes" id="UP001370490"/>
    </source>
</evidence>
<dbReference type="PANTHER" id="PTHR31549:SF277">
    <property type="entry name" value="OS08G0167400 PROTEIN"/>
    <property type="match status" value="1"/>
</dbReference>
<reference evidence="2 3" key="1">
    <citation type="submission" date="2023-12" db="EMBL/GenBank/DDBJ databases">
        <title>A high-quality genome assembly for Dillenia turbinata (Dilleniales).</title>
        <authorList>
            <person name="Chanderbali A."/>
        </authorList>
    </citation>
    <scope>NUCLEOTIDE SEQUENCE [LARGE SCALE GENOMIC DNA]</scope>
    <source>
        <strain evidence="2">LSX21</strain>
        <tissue evidence="2">Leaf</tissue>
    </source>
</reference>
<evidence type="ECO:0000313" key="2">
    <source>
        <dbReference type="EMBL" id="KAK6912264.1"/>
    </source>
</evidence>